<feature type="transmembrane region" description="Helical" evidence="1">
    <location>
        <begin position="209"/>
        <end position="227"/>
    </location>
</feature>
<feature type="transmembrane region" description="Helical" evidence="1">
    <location>
        <begin position="18"/>
        <end position="35"/>
    </location>
</feature>
<protein>
    <submittedName>
        <fullName evidence="3">Uncharacterized protein</fullName>
    </submittedName>
</protein>
<accession>A0A6B3VZP1</accession>
<feature type="transmembrane region" description="Helical" evidence="1">
    <location>
        <begin position="121"/>
        <end position="143"/>
    </location>
</feature>
<evidence type="ECO:0000256" key="1">
    <source>
        <dbReference type="SAM" id="Phobius"/>
    </source>
</evidence>
<feature type="transmembrane region" description="Helical" evidence="1">
    <location>
        <begin position="155"/>
        <end position="175"/>
    </location>
</feature>
<sequence length="239" mass="27094">MKELIKFSLHDYIRSHKYFPPVSTYLILVSVFYTYKPNPVVDSYAVTALMLYVISSWLCISFLSLDHPVQKQLMILNLKSRARYYVSKLISVWFISVILTIYAFLYPIVFNMFNEPVSMSAGFVSLANHLVLATLGISVASLFSKTLMRSAISSYGGLVLISTISLAALGIYKILPSAIKNIVWLLPPATITQSQLVNWNGKNISELSLFPFVWVSIYSLLIIFLFLKLTKRSRKNDLV</sequence>
<dbReference type="AlphaFoldDB" id="A0A6B3VZP1"/>
<feature type="transmembrane region" description="Helical" evidence="1">
    <location>
        <begin position="85"/>
        <end position="109"/>
    </location>
</feature>
<feature type="transmembrane region" description="Helical" evidence="1">
    <location>
        <begin position="41"/>
        <end position="65"/>
    </location>
</feature>
<comment type="caution">
    <text evidence="3">The sequence shown here is derived from an EMBL/GenBank/DDBJ whole genome shotgun (WGS) entry which is preliminary data.</text>
</comment>
<gene>
    <name evidence="3" type="ORF">G4D64_14690</name>
    <name evidence="2" type="ORF">H1Z61_08235</name>
</gene>
<name>A0A6B3VZP1_9BACI</name>
<keyword evidence="1" id="KW-1133">Transmembrane helix</keyword>
<keyword evidence="1" id="KW-0472">Membrane</keyword>
<dbReference type="RefSeq" id="WP_163243117.1">
    <property type="nucleotide sequence ID" value="NZ_CP082780.1"/>
</dbReference>
<evidence type="ECO:0000313" key="5">
    <source>
        <dbReference type="Proteomes" id="UP000570010"/>
    </source>
</evidence>
<reference evidence="3 4" key="1">
    <citation type="submission" date="2020-02" db="EMBL/GenBank/DDBJ databases">
        <title>Bacillus aquiflavi sp. nov., isolated from yellow water of strong flavor Chinese baijiu in Yibin region of China.</title>
        <authorList>
            <person name="Xie J."/>
        </authorList>
    </citation>
    <scope>NUCLEOTIDE SEQUENCE [LARGE SCALE GENOMIC DNA]</scope>
    <source>
        <strain evidence="3 4">3H-10</strain>
    </source>
</reference>
<dbReference type="Proteomes" id="UP000472971">
    <property type="component" value="Unassembled WGS sequence"/>
</dbReference>
<evidence type="ECO:0000313" key="2">
    <source>
        <dbReference type="EMBL" id="MBA4537133.1"/>
    </source>
</evidence>
<keyword evidence="4" id="KW-1185">Reference proteome</keyword>
<keyword evidence="1" id="KW-0812">Transmembrane</keyword>
<reference evidence="2 5" key="2">
    <citation type="submission" date="2020-07" db="EMBL/GenBank/DDBJ databases">
        <authorList>
            <person name="Feng H."/>
        </authorList>
    </citation>
    <scope>NUCLEOTIDE SEQUENCE [LARGE SCALE GENOMIC DNA]</scope>
    <source>
        <strain evidence="5">s-12</strain>
        <strain evidence="2">S-12</strain>
    </source>
</reference>
<organism evidence="3 4">
    <name type="scientific">Bacillus aquiflavi</name>
    <dbReference type="NCBI Taxonomy" id="2672567"/>
    <lineage>
        <taxon>Bacteria</taxon>
        <taxon>Bacillati</taxon>
        <taxon>Bacillota</taxon>
        <taxon>Bacilli</taxon>
        <taxon>Bacillales</taxon>
        <taxon>Bacillaceae</taxon>
        <taxon>Bacillus</taxon>
    </lineage>
</organism>
<dbReference type="EMBL" id="JACEIO010000016">
    <property type="protein sequence ID" value="MBA4537133.1"/>
    <property type="molecule type" value="Genomic_DNA"/>
</dbReference>
<dbReference type="Proteomes" id="UP000570010">
    <property type="component" value="Unassembled WGS sequence"/>
</dbReference>
<evidence type="ECO:0000313" key="4">
    <source>
        <dbReference type="Proteomes" id="UP000472971"/>
    </source>
</evidence>
<proteinExistence type="predicted"/>
<evidence type="ECO:0000313" key="3">
    <source>
        <dbReference type="EMBL" id="NEY82718.1"/>
    </source>
</evidence>
<dbReference type="EMBL" id="JAAIWN010000043">
    <property type="protein sequence ID" value="NEY82718.1"/>
    <property type="molecule type" value="Genomic_DNA"/>
</dbReference>